<evidence type="ECO:0000313" key="3">
    <source>
        <dbReference type="EMBL" id="PFS04590.1"/>
    </source>
</evidence>
<protein>
    <recommendedName>
        <fullName evidence="2">DUF7852 domain-containing protein</fullName>
    </recommendedName>
</protein>
<evidence type="ECO:0000313" key="4">
    <source>
        <dbReference type="Proteomes" id="UP000226357"/>
    </source>
</evidence>
<feature type="region of interest" description="Disordered" evidence="1">
    <location>
        <begin position="38"/>
        <end position="110"/>
    </location>
</feature>
<feature type="compositionally biased region" description="Basic and acidic residues" evidence="1">
    <location>
        <begin position="44"/>
        <end position="60"/>
    </location>
</feature>
<sequence length="350" mass="40567">MNKPWIGNEMIDKIFSEHKRIKEMEIEGNLSLEHGVKECSPSEMKVEENLSLEHEMKECSPSEMEVEGNLSLDGGEESSSSEMEVEENLSLDGVEEKSPSEIEEEGNSPPEIKVGKITRFMIVRIPFSTIAEVTDFVNPPILGNTNEEVFAFQNEVNETFRELDTKLLATVRHYNEQPYCRFISSKLFEKRVFLEFLSETYIKYSGKNQLEQSVWVPIHNLNVKQKNDKKSSNYVTTRLPVEIGKYKTELSLEERVIFQEEVEIKEVSQEIVVTDSKFFTRKVLKAKEHLVTIEKGKLLVEGYVVQRIEYIVRGSNEKSNESVRYQLLQKMVLELVVQILQEQEVRVEIM</sequence>
<dbReference type="EMBL" id="NVBO01000044">
    <property type="protein sequence ID" value="PFS04590.1"/>
    <property type="molecule type" value="Genomic_DNA"/>
</dbReference>
<accession>A0AA44QDI3</accession>
<proteinExistence type="predicted"/>
<dbReference type="AlphaFoldDB" id="A0AA44QDI3"/>
<gene>
    <name evidence="3" type="ORF">COK38_06230</name>
</gene>
<dbReference type="Pfam" id="PF25250">
    <property type="entry name" value="DUF7852"/>
    <property type="match status" value="1"/>
</dbReference>
<reference evidence="3 4" key="1">
    <citation type="submission" date="2017-09" db="EMBL/GenBank/DDBJ databases">
        <title>Large-scale bioinformatics analysis of Bacillus genomes uncovers conserved roles of natural products in bacterial physiology.</title>
        <authorList>
            <consortium name="Agbiome Team Llc"/>
            <person name="Bleich R.M."/>
            <person name="Grubbs K.J."/>
            <person name="Santa Maria K.C."/>
            <person name="Allen S.E."/>
            <person name="Farag S."/>
            <person name="Shank E.A."/>
            <person name="Bowers A."/>
        </authorList>
    </citation>
    <scope>NUCLEOTIDE SEQUENCE [LARGE SCALE GENOMIC DNA]</scope>
    <source>
        <strain evidence="3 4">AFS067272</strain>
    </source>
</reference>
<feature type="domain" description="DUF7852" evidence="2">
    <location>
        <begin position="119"/>
        <end position="345"/>
    </location>
</feature>
<dbReference type="InterPro" id="IPR057174">
    <property type="entry name" value="DUF7852"/>
</dbReference>
<dbReference type="Proteomes" id="UP000226357">
    <property type="component" value="Unassembled WGS sequence"/>
</dbReference>
<dbReference type="RefSeq" id="WP_098522825.1">
    <property type="nucleotide sequence ID" value="NZ_NUYJ01000024.1"/>
</dbReference>
<comment type="caution">
    <text evidence="3">The sequence shown here is derived from an EMBL/GenBank/DDBJ whole genome shotgun (WGS) entry which is preliminary data.</text>
</comment>
<dbReference type="NCBIfam" id="NF045793">
    <property type="entry name" value="BC_2427_fam"/>
    <property type="match status" value="1"/>
</dbReference>
<feature type="compositionally biased region" description="Low complexity" evidence="1">
    <location>
        <begin position="67"/>
        <end position="82"/>
    </location>
</feature>
<name>A0AA44QDI3_BACCE</name>
<organism evidence="3 4">
    <name type="scientific">Bacillus cereus</name>
    <dbReference type="NCBI Taxonomy" id="1396"/>
    <lineage>
        <taxon>Bacteria</taxon>
        <taxon>Bacillati</taxon>
        <taxon>Bacillota</taxon>
        <taxon>Bacilli</taxon>
        <taxon>Bacillales</taxon>
        <taxon>Bacillaceae</taxon>
        <taxon>Bacillus</taxon>
        <taxon>Bacillus cereus group</taxon>
    </lineage>
</organism>
<evidence type="ECO:0000256" key="1">
    <source>
        <dbReference type="SAM" id="MobiDB-lite"/>
    </source>
</evidence>
<evidence type="ECO:0000259" key="2">
    <source>
        <dbReference type="Pfam" id="PF25250"/>
    </source>
</evidence>